<protein>
    <submittedName>
        <fullName evidence="1">Uncharacterized protein</fullName>
    </submittedName>
</protein>
<dbReference type="Proteomes" id="UP000249769">
    <property type="component" value="Unassembled WGS sequence"/>
</dbReference>
<gene>
    <name evidence="1" type="ORF">DI595_01290</name>
</gene>
<dbReference type="AlphaFoldDB" id="A0A2W5FJY8"/>
<accession>A0A2W5FJY8</accession>
<organism evidence="1 2">
    <name type="scientific">Agrobacterium fabrum</name>
    <dbReference type="NCBI Taxonomy" id="1176649"/>
    <lineage>
        <taxon>Bacteria</taxon>
        <taxon>Pseudomonadati</taxon>
        <taxon>Pseudomonadota</taxon>
        <taxon>Alphaproteobacteria</taxon>
        <taxon>Hyphomicrobiales</taxon>
        <taxon>Rhizobiaceae</taxon>
        <taxon>Rhizobium/Agrobacterium group</taxon>
        <taxon>Agrobacterium</taxon>
        <taxon>Agrobacterium tumefaciens complex</taxon>
    </lineage>
</organism>
<comment type="caution">
    <text evidence="1">The sequence shown here is derived from an EMBL/GenBank/DDBJ whole genome shotgun (WGS) entry which is preliminary data.</text>
</comment>
<evidence type="ECO:0000313" key="2">
    <source>
        <dbReference type="Proteomes" id="UP000249769"/>
    </source>
</evidence>
<evidence type="ECO:0000313" key="1">
    <source>
        <dbReference type="EMBL" id="PZP54100.1"/>
    </source>
</evidence>
<sequence length="130" mass="15222">MLEMIPEDEALGCWTEMFTVQIMRNINRYTPDSFYAGMKEAWADMCPCGSTAIVERGREQLQPTLYWKHGCPLNKNTGQPEYTWFKVLVRGGHVIVAQKAFRFEPCDSDVTFWLDFLRELRVNHRLAAYH</sequence>
<dbReference type="EMBL" id="QFOL01000004">
    <property type="protein sequence ID" value="PZP54100.1"/>
    <property type="molecule type" value="Genomic_DNA"/>
</dbReference>
<name>A0A2W5FJY8_9HYPH</name>
<reference evidence="1 2" key="1">
    <citation type="submission" date="2017-08" db="EMBL/GenBank/DDBJ databases">
        <title>Infants hospitalized years apart are colonized by the same room-sourced microbial strains.</title>
        <authorList>
            <person name="Brooks B."/>
            <person name="Olm M.R."/>
            <person name="Firek B.A."/>
            <person name="Baker R."/>
            <person name="Thomas B.C."/>
            <person name="Morowitz M.J."/>
            <person name="Banfield J.F."/>
        </authorList>
    </citation>
    <scope>NUCLEOTIDE SEQUENCE [LARGE SCALE GENOMIC DNA]</scope>
    <source>
        <strain evidence="1">S2_009_000_R2_73</strain>
    </source>
</reference>
<proteinExistence type="predicted"/>